<dbReference type="OrthoDB" id="10562169at2759"/>
<proteinExistence type="predicted"/>
<reference evidence="1" key="1">
    <citation type="journal article" date="2020" name="New Phytol.">
        <title>Comparative genomics reveals dynamic genome evolution in host specialist ectomycorrhizal fungi.</title>
        <authorList>
            <person name="Lofgren L.A."/>
            <person name="Nguyen N.H."/>
            <person name="Vilgalys R."/>
            <person name="Ruytinx J."/>
            <person name="Liao H.L."/>
            <person name="Branco S."/>
            <person name="Kuo A."/>
            <person name="LaButti K."/>
            <person name="Lipzen A."/>
            <person name="Andreopoulos W."/>
            <person name="Pangilinan J."/>
            <person name="Riley R."/>
            <person name="Hundley H."/>
            <person name="Na H."/>
            <person name="Barry K."/>
            <person name="Grigoriev I.V."/>
            <person name="Stajich J.E."/>
            <person name="Kennedy P.G."/>
        </authorList>
    </citation>
    <scope>NUCLEOTIDE SEQUENCE</scope>
    <source>
        <strain evidence="1">MN1</strain>
    </source>
</reference>
<evidence type="ECO:0000313" key="1">
    <source>
        <dbReference type="EMBL" id="KAG1822831.1"/>
    </source>
</evidence>
<dbReference type="AlphaFoldDB" id="A0A9P7EJM8"/>
<accession>A0A9P7EJM8</accession>
<name>A0A9P7EJM8_9AGAM</name>
<keyword evidence="2" id="KW-1185">Reference proteome</keyword>
<sequence length="170" mass="18396">MDNNTGVRELSLEEFAELTPAKPLALESVSNSMGTSENAADAKRKTDGFLEISSVSSDTTLEGHLEYSVLKDAEKLVLASRSDGLDVENLSSIVGIVQVFLLAFLDDGDKPHCQVELDLAMATSSLNWLQLDQGLRAHVAEALVPTSKMKVKPSATPERSKCQWEFGSRG</sequence>
<dbReference type="EMBL" id="JABBWG010000005">
    <property type="protein sequence ID" value="KAG1822831.1"/>
    <property type="molecule type" value="Genomic_DNA"/>
</dbReference>
<dbReference type="Proteomes" id="UP000807769">
    <property type="component" value="Unassembled WGS sequence"/>
</dbReference>
<gene>
    <name evidence="1" type="ORF">BJ212DRAFT_1585493</name>
</gene>
<evidence type="ECO:0000313" key="2">
    <source>
        <dbReference type="Proteomes" id="UP000807769"/>
    </source>
</evidence>
<protein>
    <submittedName>
        <fullName evidence="1">Uncharacterized protein</fullName>
    </submittedName>
</protein>
<comment type="caution">
    <text evidence="1">The sequence shown here is derived from an EMBL/GenBank/DDBJ whole genome shotgun (WGS) entry which is preliminary data.</text>
</comment>
<dbReference type="RefSeq" id="XP_041197237.1">
    <property type="nucleotide sequence ID" value="XM_041342366.1"/>
</dbReference>
<organism evidence="1 2">
    <name type="scientific">Suillus subaureus</name>
    <dbReference type="NCBI Taxonomy" id="48587"/>
    <lineage>
        <taxon>Eukaryota</taxon>
        <taxon>Fungi</taxon>
        <taxon>Dikarya</taxon>
        <taxon>Basidiomycota</taxon>
        <taxon>Agaricomycotina</taxon>
        <taxon>Agaricomycetes</taxon>
        <taxon>Agaricomycetidae</taxon>
        <taxon>Boletales</taxon>
        <taxon>Suillineae</taxon>
        <taxon>Suillaceae</taxon>
        <taxon>Suillus</taxon>
    </lineage>
</organism>
<dbReference type="GeneID" id="64636382"/>